<name>A0A6V8QYM4_TRIAP</name>
<dbReference type="GO" id="GO:0000307">
    <property type="term" value="C:cyclin-dependent protein kinase holoenzyme complex"/>
    <property type="evidence" value="ECO:0007669"/>
    <property type="project" value="TreeGrafter"/>
</dbReference>
<sequence>MQWAFSGGSLTVGANEEKKRRPWKPNYGAQLWGADAATASLVSTKTAAWANWERFVALQVQERLDFVSSESLPSRDMSEAIAIEQAAYDNSSSREEYDSACQPKAPTSSPPPSHSPTFSPALTQSSSGIRIGSYLNCTPISEGITSEVFRSQAGDKALKVIVAHQNLEPHNPLREIKILQTLSPPCIPLLETFRDQEQRLVLTFPYMPLTLADLLDKGSSSSSSNCTLEKPQIRSIFTDALNALQAIHKQGIIHRDIKPSAILLSSPSGPAYLSDFGTAWHPEFSSLSEPPTAKILDIGTGPYRAPEVLFGNKSYSAAVDMWALGAMLAEAIRSPPAPLFESRPVHEDGNQLGLILSIFKTLGTPTPETWPEAKEFRVTPFELWTVFPPREWDVILPHVDAGFRDAVARLVRFDGSRASAQEVCRV</sequence>
<dbReference type="PANTHER" id="PTHR24056">
    <property type="entry name" value="CELL DIVISION PROTEIN KINASE"/>
    <property type="match status" value="1"/>
</dbReference>
<evidence type="ECO:0000313" key="9">
    <source>
        <dbReference type="Proteomes" id="UP000517252"/>
    </source>
</evidence>
<dbReference type="SUPFAM" id="SSF56112">
    <property type="entry name" value="Protein kinase-like (PK-like)"/>
    <property type="match status" value="1"/>
</dbReference>
<dbReference type="GO" id="GO:0010389">
    <property type="term" value="P:regulation of G2/M transition of mitotic cell cycle"/>
    <property type="evidence" value="ECO:0007669"/>
    <property type="project" value="TreeGrafter"/>
</dbReference>
<dbReference type="InterPro" id="IPR050108">
    <property type="entry name" value="CDK"/>
</dbReference>
<dbReference type="Gene3D" id="3.30.200.20">
    <property type="entry name" value="Phosphorylase Kinase, domain 1"/>
    <property type="match status" value="1"/>
</dbReference>
<dbReference type="InterPro" id="IPR000719">
    <property type="entry name" value="Prot_kinase_dom"/>
</dbReference>
<dbReference type="PROSITE" id="PS50011">
    <property type="entry name" value="PROTEIN_KINASE_DOM"/>
    <property type="match status" value="1"/>
</dbReference>
<dbReference type="Gene3D" id="1.10.510.10">
    <property type="entry name" value="Transferase(Phosphotransferase) domain 1"/>
    <property type="match status" value="1"/>
</dbReference>
<proteinExistence type="predicted"/>
<dbReference type="PANTHER" id="PTHR24056:SF576">
    <property type="entry name" value="SERINE_THREONINE-PROTEIN KINASE CSK1"/>
    <property type="match status" value="1"/>
</dbReference>
<evidence type="ECO:0000256" key="1">
    <source>
        <dbReference type="ARBA" id="ARBA00012425"/>
    </source>
</evidence>
<reference evidence="8 9" key="1">
    <citation type="submission" date="2020-07" db="EMBL/GenBank/DDBJ databases">
        <title>Trichoderma asperellum IC-1 whole genome shotgun sequence.</title>
        <authorList>
            <person name="Kanamasa S."/>
            <person name="Takahashi H."/>
        </authorList>
    </citation>
    <scope>NUCLEOTIDE SEQUENCE [LARGE SCALE GENOMIC DNA]</scope>
    <source>
        <strain evidence="8 9">IC-1</strain>
    </source>
</reference>
<keyword evidence="3" id="KW-0067">ATP-binding</keyword>
<evidence type="ECO:0000256" key="2">
    <source>
        <dbReference type="ARBA" id="ARBA00022741"/>
    </source>
</evidence>
<keyword evidence="2" id="KW-0547">Nucleotide-binding</keyword>
<keyword evidence="8" id="KW-0418">Kinase</keyword>
<comment type="catalytic activity">
    <reaction evidence="4">
        <text>L-threonyl-[protein] + ATP = O-phospho-L-threonyl-[protein] + ADP + H(+)</text>
        <dbReference type="Rhea" id="RHEA:46608"/>
        <dbReference type="Rhea" id="RHEA-COMP:11060"/>
        <dbReference type="Rhea" id="RHEA-COMP:11605"/>
        <dbReference type="ChEBI" id="CHEBI:15378"/>
        <dbReference type="ChEBI" id="CHEBI:30013"/>
        <dbReference type="ChEBI" id="CHEBI:30616"/>
        <dbReference type="ChEBI" id="CHEBI:61977"/>
        <dbReference type="ChEBI" id="CHEBI:456216"/>
        <dbReference type="EC" id="2.7.11.22"/>
    </reaction>
</comment>
<keyword evidence="8" id="KW-0808">Transferase</keyword>
<evidence type="ECO:0000313" key="8">
    <source>
        <dbReference type="EMBL" id="GFP57579.1"/>
    </source>
</evidence>
<comment type="caution">
    <text evidence="8">The sequence shown here is derived from an EMBL/GenBank/DDBJ whole genome shotgun (WGS) entry which is preliminary data.</text>
</comment>
<comment type="catalytic activity">
    <reaction evidence="5">
        <text>L-seryl-[protein] + ATP = O-phospho-L-seryl-[protein] + ADP + H(+)</text>
        <dbReference type="Rhea" id="RHEA:17989"/>
        <dbReference type="Rhea" id="RHEA-COMP:9863"/>
        <dbReference type="Rhea" id="RHEA-COMP:11604"/>
        <dbReference type="ChEBI" id="CHEBI:15378"/>
        <dbReference type="ChEBI" id="CHEBI:29999"/>
        <dbReference type="ChEBI" id="CHEBI:30616"/>
        <dbReference type="ChEBI" id="CHEBI:83421"/>
        <dbReference type="ChEBI" id="CHEBI:456216"/>
        <dbReference type="EC" id="2.7.11.22"/>
    </reaction>
</comment>
<feature type="region of interest" description="Disordered" evidence="6">
    <location>
        <begin position="88"/>
        <end position="124"/>
    </location>
</feature>
<dbReference type="GO" id="GO:0030332">
    <property type="term" value="F:cyclin binding"/>
    <property type="evidence" value="ECO:0007669"/>
    <property type="project" value="TreeGrafter"/>
</dbReference>
<evidence type="ECO:0000259" key="7">
    <source>
        <dbReference type="PROSITE" id="PS50011"/>
    </source>
</evidence>
<evidence type="ECO:0000256" key="6">
    <source>
        <dbReference type="SAM" id="MobiDB-lite"/>
    </source>
</evidence>
<evidence type="ECO:0000256" key="4">
    <source>
        <dbReference type="ARBA" id="ARBA00047811"/>
    </source>
</evidence>
<dbReference type="InterPro" id="IPR011009">
    <property type="entry name" value="Kinase-like_dom_sf"/>
</dbReference>
<dbReference type="OrthoDB" id="413582at2759"/>
<feature type="domain" description="Protein kinase" evidence="7">
    <location>
        <begin position="134"/>
        <end position="426"/>
    </location>
</feature>
<gene>
    <name evidence="8" type="ORF">TASIC1_0008042000</name>
</gene>
<dbReference type="GO" id="GO:0007165">
    <property type="term" value="P:signal transduction"/>
    <property type="evidence" value="ECO:0007669"/>
    <property type="project" value="TreeGrafter"/>
</dbReference>
<dbReference type="EMBL" id="BLZH01000008">
    <property type="protein sequence ID" value="GFP57579.1"/>
    <property type="molecule type" value="Genomic_DNA"/>
</dbReference>
<dbReference type="GO" id="GO:0010468">
    <property type="term" value="P:regulation of gene expression"/>
    <property type="evidence" value="ECO:0007669"/>
    <property type="project" value="TreeGrafter"/>
</dbReference>
<protein>
    <recommendedName>
        <fullName evidence="1">cyclin-dependent kinase</fullName>
        <ecNumber evidence="1">2.7.11.22</ecNumber>
    </recommendedName>
</protein>
<evidence type="ECO:0000256" key="3">
    <source>
        <dbReference type="ARBA" id="ARBA00022840"/>
    </source>
</evidence>
<dbReference type="GO" id="GO:0005634">
    <property type="term" value="C:nucleus"/>
    <property type="evidence" value="ECO:0007669"/>
    <property type="project" value="TreeGrafter"/>
</dbReference>
<dbReference type="EC" id="2.7.11.22" evidence="1"/>
<accession>A0A6V8QYM4</accession>
<dbReference type="AlphaFoldDB" id="A0A6V8QYM4"/>
<dbReference type="Proteomes" id="UP000517252">
    <property type="component" value="Unassembled WGS sequence"/>
</dbReference>
<dbReference type="SMART" id="SM00220">
    <property type="entry name" value="S_TKc"/>
    <property type="match status" value="1"/>
</dbReference>
<dbReference type="GO" id="GO:0000082">
    <property type="term" value="P:G1/S transition of mitotic cell cycle"/>
    <property type="evidence" value="ECO:0007669"/>
    <property type="project" value="TreeGrafter"/>
</dbReference>
<dbReference type="GO" id="GO:0005737">
    <property type="term" value="C:cytoplasm"/>
    <property type="evidence" value="ECO:0007669"/>
    <property type="project" value="TreeGrafter"/>
</dbReference>
<evidence type="ECO:0000256" key="5">
    <source>
        <dbReference type="ARBA" id="ARBA00048367"/>
    </source>
</evidence>
<dbReference type="GO" id="GO:0005524">
    <property type="term" value="F:ATP binding"/>
    <property type="evidence" value="ECO:0007669"/>
    <property type="project" value="UniProtKB-KW"/>
</dbReference>
<dbReference type="GO" id="GO:0004693">
    <property type="term" value="F:cyclin-dependent protein serine/threonine kinase activity"/>
    <property type="evidence" value="ECO:0007669"/>
    <property type="project" value="UniProtKB-EC"/>
</dbReference>
<organism evidence="8 9">
    <name type="scientific">Trichoderma asperellum</name>
    <name type="common">Filamentous fungus</name>
    <dbReference type="NCBI Taxonomy" id="101201"/>
    <lineage>
        <taxon>Eukaryota</taxon>
        <taxon>Fungi</taxon>
        <taxon>Dikarya</taxon>
        <taxon>Ascomycota</taxon>
        <taxon>Pezizomycotina</taxon>
        <taxon>Sordariomycetes</taxon>
        <taxon>Hypocreomycetidae</taxon>
        <taxon>Hypocreales</taxon>
        <taxon>Hypocreaceae</taxon>
        <taxon>Trichoderma</taxon>
    </lineage>
</organism>
<dbReference type="Pfam" id="PF00069">
    <property type="entry name" value="Pkinase"/>
    <property type="match status" value="1"/>
</dbReference>